<dbReference type="RefSeq" id="WP_124566016.1">
    <property type="nucleotide sequence ID" value="NZ_JARRRY010000023.1"/>
</dbReference>
<dbReference type="EMBL" id="JARULN010000025">
    <property type="protein sequence ID" value="MDG5755334.1"/>
    <property type="molecule type" value="Genomic_DNA"/>
</dbReference>
<dbReference type="Gene3D" id="3.30.310.100">
    <property type="entry name" value="YugN-like"/>
    <property type="match status" value="1"/>
</dbReference>
<evidence type="ECO:0000313" key="2">
    <source>
        <dbReference type="Proteomes" id="UP001218246"/>
    </source>
</evidence>
<gene>
    <name evidence="1" type="ORF">P6P90_15640</name>
</gene>
<dbReference type="Pfam" id="PF08868">
    <property type="entry name" value="YugN"/>
    <property type="match status" value="1"/>
</dbReference>
<comment type="caution">
    <text evidence="1">The sequence shown here is derived from an EMBL/GenBank/DDBJ whole genome shotgun (WGS) entry which is preliminary data.</text>
</comment>
<dbReference type="InterPro" id="IPR036491">
    <property type="entry name" value="YugN-like_sf"/>
</dbReference>
<name>A0ABT6H7U0_9BACI</name>
<sequence>MIALESKLEGQTYQLYKLEQILKPLGYDIGGNWDYETGSFDYKIDEKEGYQFLRVPFEAISGQLDAKGTMVRIGTPYLLSHVYQENLDDNVNTFTAGFTSLDQFSEPKDPDGKVDEKYVDVGKALLRELEDALLTS</sequence>
<keyword evidence="2" id="KW-1185">Reference proteome</keyword>
<reference evidence="1 2" key="1">
    <citation type="submission" date="2023-04" db="EMBL/GenBank/DDBJ databases">
        <title>Ectobacillus antri isolated from activated sludge.</title>
        <authorList>
            <person name="Yan P."/>
            <person name="Liu X."/>
        </authorList>
    </citation>
    <scope>NUCLEOTIDE SEQUENCE [LARGE SCALE GENOMIC DNA]</scope>
    <source>
        <strain evidence="1 2">C18H</strain>
    </source>
</reference>
<proteinExistence type="predicted"/>
<dbReference type="InterPro" id="IPR014967">
    <property type="entry name" value="Uncharacterised_YugN-like"/>
</dbReference>
<dbReference type="Proteomes" id="UP001218246">
    <property type="component" value="Unassembled WGS sequence"/>
</dbReference>
<accession>A0ABT6H7U0</accession>
<organism evidence="1 2">
    <name type="scientific">Ectobacillus antri</name>
    <dbReference type="NCBI Taxonomy" id="2486280"/>
    <lineage>
        <taxon>Bacteria</taxon>
        <taxon>Bacillati</taxon>
        <taxon>Bacillota</taxon>
        <taxon>Bacilli</taxon>
        <taxon>Bacillales</taxon>
        <taxon>Bacillaceae</taxon>
        <taxon>Ectobacillus</taxon>
    </lineage>
</organism>
<protein>
    <submittedName>
        <fullName evidence="1">YugN-like family protein</fullName>
    </submittedName>
</protein>
<dbReference type="SUPFAM" id="SSF160755">
    <property type="entry name" value="YugN-like"/>
    <property type="match status" value="1"/>
</dbReference>
<evidence type="ECO:0000313" key="1">
    <source>
        <dbReference type="EMBL" id="MDG5755334.1"/>
    </source>
</evidence>